<reference evidence="1 2" key="1">
    <citation type="journal article" date="2015" name="PLoS Pathog.">
        <title>Leptomonas seymouri: Adaptations to the Dixenous Life Cycle Analyzed by Genome Sequencing, Transcriptome Profiling and Co-infection with Leishmania donovani.</title>
        <authorList>
            <person name="Kraeva N."/>
            <person name="Butenko A."/>
            <person name="Hlavacova J."/>
            <person name="Kostygov A."/>
            <person name="Myskova J."/>
            <person name="Grybchuk D."/>
            <person name="Lestinova T."/>
            <person name="Votypka J."/>
            <person name="Volf P."/>
            <person name="Opperdoes F."/>
            <person name="Flegontov P."/>
            <person name="Lukes J."/>
            <person name="Yurchenko V."/>
        </authorList>
    </citation>
    <scope>NUCLEOTIDE SEQUENCE [LARGE SCALE GENOMIC DNA]</scope>
    <source>
        <strain evidence="1 2">ATCC 30220</strain>
    </source>
</reference>
<dbReference type="OMA" id="CTRISVE"/>
<dbReference type="Proteomes" id="UP000038009">
    <property type="component" value="Unassembled WGS sequence"/>
</dbReference>
<protein>
    <recommendedName>
        <fullName evidence="3">START domain-containing protein</fullName>
    </recommendedName>
</protein>
<keyword evidence="2" id="KW-1185">Reference proteome</keyword>
<sequence>MQGSAKQRSVNAEGLDTAAFQSLLAFLPNDLREFADTTLTKARELYECDRHYEVVAAVESVLERCKQTLQTASLEDAPMQENIEPVSINSTSSTGTLPTTAVKPLPTALSVAIFHRFVESSLLYTFALNRIALCDSLTREIEDDEGWKLVSDHGNGDGTYYRYDEANDAHFFKVRGTVQVSILYACSVIMELDLFSEWFPSCRKSVSQGEVSRYYRSAYMLIGVPWPFSSREVLLLGAGIDDMEARNRIVIVAHSIPFAGMEPRKFVASDATPGACTLNEPGVVLPGINVPAHNNSNVVCDIIYTGFEVKMRTPTETQLSFILSIDPKVPNIPRGVLNWLSGKVMWGMLGDMEAAAKKAMQRGSKYHKRRCERPDVYDLLRKRYNDVLKSKYTQDDYVKYALKADY</sequence>
<comment type="caution">
    <text evidence="1">The sequence shown here is derived from an EMBL/GenBank/DDBJ whole genome shotgun (WGS) entry which is preliminary data.</text>
</comment>
<dbReference type="PANTHER" id="PTHR19308:SF14">
    <property type="entry name" value="START DOMAIN-CONTAINING PROTEIN"/>
    <property type="match status" value="1"/>
</dbReference>
<evidence type="ECO:0008006" key="3">
    <source>
        <dbReference type="Google" id="ProtNLM"/>
    </source>
</evidence>
<gene>
    <name evidence="1" type="ORF">ABL78_1147</name>
</gene>
<name>A0A0N0P8P5_LEPSE</name>
<dbReference type="VEuPathDB" id="TriTrypDB:Lsey_0017_0460"/>
<dbReference type="AlphaFoldDB" id="A0A0N0P8P5"/>
<dbReference type="OrthoDB" id="17317at2759"/>
<dbReference type="InterPro" id="IPR023393">
    <property type="entry name" value="START-like_dom_sf"/>
</dbReference>
<organism evidence="1 2">
    <name type="scientific">Leptomonas seymouri</name>
    <dbReference type="NCBI Taxonomy" id="5684"/>
    <lineage>
        <taxon>Eukaryota</taxon>
        <taxon>Discoba</taxon>
        <taxon>Euglenozoa</taxon>
        <taxon>Kinetoplastea</taxon>
        <taxon>Metakinetoplastina</taxon>
        <taxon>Trypanosomatida</taxon>
        <taxon>Trypanosomatidae</taxon>
        <taxon>Leishmaniinae</taxon>
        <taxon>Leptomonas</taxon>
    </lineage>
</organism>
<dbReference type="Gene3D" id="3.30.530.20">
    <property type="match status" value="1"/>
</dbReference>
<dbReference type="InterPro" id="IPR051213">
    <property type="entry name" value="START_lipid_transfer"/>
</dbReference>
<accession>A0A0N0P8P5</accession>
<proteinExistence type="predicted"/>
<evidence type="ECO:0000313" key="1">
    <source>
        <dbReference type="EMBL" id="KPI89767.1"/>
    </source>
</evidence>
<dbReference type="PANTHER" id="PTHR19308">
    <property type="entry name" value="PHOSPHATIDYLCHOLINE TRANSFER PROTEIN"/>
    <property type="match status" value="1"/>
</dbReference>
<dbReference type="SUPFAM" id="SSF55961">
    <property type="entry name" value="Bet v1-like"/>
    <property type="match status" value="1"/>
</dbReference>
<dbReference type="EMBL" id="LJSK01000017">
    <property type="protein sequence ID" value="KPI89767.1"/>
    <property type="molecule type" value="Genomic_DNA"/>
</dbReference>
<evidence type="ECO:0000313" key="2">
    <source>
        <dbReference type="Proteomes" id="UP000038009"/>
    </source>
</evidence>